<name>A0ABP8ZZ83_9MICO</name>
<dbReference type="SUPFAM" id="SSF53300">
    <property type="entry name" value="vWA-like"/>
    <property type="match status" value="1"/>
</dbReference>
<reference evidence="3" key="1">
    <citation type="journal article" date="2019" name="Int. J. Syst. Evol. Microbiol.">
        <title>The Global Catalogue of Microorganisms (GCM) 10K type strain sequencing project: providing services to taxonomists for standard genome sequencing and annotation.</title>
        <authorList>
            <consortium name="The Broad Institute Genomics Platform"/>
            <consortium name="The Broad Institute Genome Sequencing Center for Infectious Disease"/>
            <person name="Wu L."/>
            <person name="Ma J."/>
        </authorList>
    </citation>
    <scope>NUCLEOTIDE SEQUENCE [LARGE SCALE GENOMIC DNA]</scope>
    <source>
        <strain evidence="3">JCM 18537</strain>
    </source>
</reference>
<comment type="caution">
    <text evidence="2">The sequence shown here is derived from an EMBL/GenBank/DDBJ whole genome shotgun (WGS) entry which is preliminary data.</text>
</comment>
<organism evidence="2 3">
    <name type="scientific">Microbacterium gilvum</name>
    <dbReference type="NCBI Taxonomy" id="1336204"/>
    <lineage>
        <taxon>Bacteria</taxon>
        <taxon>Bacillati</taxon>
        <taxon>Actinomycetota</taxon>
        <taxon>Actinomycetes</taxon>
        <taxon>Micrococcales</taxon>
        <taxon>Microbacteriaceae</taxon>
        <taxon>Microbacterium</taxon>
    </lineage>
</organism>
<dbReference type="EMBL" id="BAABKO010000001">
    <property type="protein sequence ID" value="GAA4769166.1"/>
    <property type="molecule type" value="Genomic_DNA"/>
</dbReference>
<evidence type="ECO:0000313" key="2">
    <source>
        <dbReference type="EMBL" id="GAA4769166.1"/>
    </source>
</evidence>
<dbReference type="InterPro" id="IPR036465">
    <property type="entry name" value="vWFA_dom_sf"/>
</dbReference>
<dbReference type="RefSeq" id="WP_345436790.1">
    <property type="nucleotide sequence ID" value="NZ_BAABKO010000001.1"/>
</dbReference>
<sequence>MYVTGRLAIAVALGAVPVVVLDAAGASAWHVLLAWLALCAAAVASDVAAAADPRALRVMRDLPARVRLGEQTTAVLRLVNTGARRLHGRARDGWQPTAGAPSDRIPIDVPAGESRAYRVPLLPRRRGELRTEFAVVRSAGPLGLAGRQRVLPAAGAIRVLPPFTSRRHLASRVARLRELDGSTSVQVRGQGTEFDSLREYVRGDDVRSIDWRATARAATTMLRTWRPERDRHVVIVIDSGRTAAARVGDGTRLDAALEAALLLAALAQRAGDHVHVVAFDRLVRARVTGVDGPALLPELVDALASVDAQLIDTDWDAALAQARRLHPRPSLLVLLTAQESVDASRGFLGALPSVVRAGTVVLVGTATDSTLADAAASRGSRDAFYRAAGAEAALAATARVRRAVERAGAVAVSDTPEELPPRIADRYLALKRAGRL</sequence>
<feature type="domain" description="DUF58" evidence="1">
    <location>
        <begin position="197"/>
        <end position="338"/>
    </location>
</feature>
<keyword evidence="3" id="KW-1185">Reference proteome</keyword>
<gene>
    <name evidence="2" type="ORF">GCM10023351_11080</name>
</gene>
<dbReference type="PANTHER" id="PTHR33608">
    <property type="entry name" value="BLL2464 PROTEIN"/>
    <property type="match status" value="1"/>
</dbReference>
<accession>A0ABP8ZZ83</accession>
<proteinExistence type="predicted"/>
<evidence type="ECO:0000259" key="1">
    <source>
        <dbReference type="Pfam" id="PF01882"/>
    </source>
</evidence>
<dbReference type="Pfam" id="PF01882">
    <property type="entry name" value="DUF58"/>
    <property type="match status" value="1"/>
</dbReference>
<evidence type="ECO:0000313" key="3">
    <source>
        <dbReference type="Proteomes" id="UP001501645"/>
    </source>
</evidence>
<protein>
    <submittedName>
        <fullName evidence="2">DUF58 domain-containing protein</fullName>
    </submittedName>
</protein>
<dbReference type="InterPro" id="IPR002881">
    <property type="entry name" value="DUF58"/>
</dbReference>
<dbReference type="Proteomes" id="UP001501645">
    <property type="component" value="Unassembled WGS sequence"/>
</dbReference>
<dbReference type="Gene3D" id="3.40.50.410">
    <property type="entry name" value="von Willebrand factor, type A domain"/>
    <property type="match status" value="1"/>
</dbReference>
<dbReference type="PANTHER" id="PTHR33608:SF3">
    <property type="entry name" value="SLR2013 PROTEIN"/>
    <property type="match status" value="1"/>
</dbReference>